<keyword evidence="1" id="KW-0812">Transmembrane</keyword>
<keyword evidence="1" id="KW-0472">Membrane</keyword>
<dbReference type="EMBL" id="FOFG01000030">
    <property type="protein sequence ID" value="SER61245.1"/>
    <property type="molecule type" value="Genomic_DNA"/>
</dbReference>
<feature type="transmembrane region" description="Helical" evidence="1">
    <location>
        <begin position="69"/>
        <end position="87"/>
    </location>
</feature>
<protein>
    <submittedName>
        <fullName evidence="2">Uncharacterized protein</fullName>
    </submittedName>
</protein>
<dbReference type="RefSeq" id="WP_092499991.1">
    <property type="nucleotide sequence ID" value="NZ_FOFG01000030.1"/>
</dbReference>
<evidence type="ECO:0000313" key="3">
    <source>
        <dbReference type="Proteomes" id="UP000199647"/>
    </source>
</evidence>
<reference evidence="2 3" key="1">
    <citation type="submission" date="2016-10" db="EMBL/GenBank/DDBJ databases">
        <authorList>
            <person name="de Groot N.N."/>
        </authorList>
    </citation>
    <scope>NUCLEOTIDE SEQUENCE [LARGE SCALE GENOMIC DNA]</scope>
    <source>
        <strain evidence="2 3">A52C2</strain>
    </source>
</reference>
<dbReference type="STRING" id="1855383.SAMN05216548_13011"/>
<sequence length="213" mass="23553">MNTDLHAAVNALLRFVGTAIVIAAGLVLVFADVLILGDNLGEMSLTEIGQELTLFVISLLFWRSSRLPGHAGFGILVAGFFGCMLIRELDALFDHVFHGFWFFPAILLAAVCIFHAWRRRNEVLARLAEFARTPAFGTMMTGLIVILVFSRLFGITTLWHHMLAADYTKVAKKAVEEGSELLGYTICLASTLDYMFSLKRRARSTGTPRANLA</sequence>
<feature type="transmembrane region" description="Helical" evidence="1">
    <location>
        <begin position="12"/>
        <end position="37"/>
    </location>
</feature>
<proteinExistence type="predicted"/>
<dbReference type="OrthoDB" id="1425700at2"/>
<dbReference type="AlphaFoldDB" id="A0A1H9QM15"/>
<feature type="transmembrane region" description="Helical" evidence="1">
    <location>
        <begin position="138"/>
        <end position="161"/>
    </location>
</feature>
<dbReference type="Proteomes" id="UP000199647">
    <property type="component" value="Unassembled WGS sequence"/>
</dbReference>
<name>A0A1H9QM15_9HYPH</name>
<feature type="transmembrane region" description="Helical" evidence="1">
    <location>
        <begin position="99"/>
        <end position="117"/>
    </location>
</feature>
<accession>A0A1H9QM15</accession>
<keyword evidence="3" id="KW-1185">Reference proteome</keyword>
<gene>
    <name evidence="2" type="ORF">SAMN05216548_13011</name>
</gene>
<organism evidence="2 3">
    <name type="scientific">Faunimonas pinastri</name>
    <dbReference type="NCBI Taxonomy" id="1855383"/>
    <lineage>
        <taxon>Bacteria</taxon>
        <taxon>Pseudomonadati</taxon>
        <taxon>Pseudomonadota</taxon>
        <taxon>Alphaproteobacteria</taxon>
        <taxon>Hyphomicrobiales</taxon>
        <taxon>Afifellaceae</taxon>
        <taxon>Faunimonas</taxon>
    </lineage>
</organism>
<evidence type="ECO:0000313" key="2">
    <source>
        <dbReference type="EMBL" id="SER61245.1"/>
    </source>
</evidence>
<evidence type="ECO:0000256" key="1">
    <source>
        <dbReference type="SAM" id="Phobius"/>
    </source>
</evidence>
<keyword evidence="1" id="KW-1133">Transmembrane helix</keyword>